<proteinExistence type="predicted"/>
<gene>
    <name evidence="1" type="ORF">AC_VP1</name>
</gene>
<dbReference type="Proteomes" id="UP001162221">
    <property type="component" value="Segment"/>
</dbReference>
<dbReference type="EMBL" id="MN175612">
    <property type="protein sequence ID" value="QEJ80804.1"/>
    <property type="molecule type" value="Genomic_DNA"/>
</dbReference>
<sequence length="542" mass="61573">MFLINRLGKDILHTSTATMADNVSISNVYSVYLKNQPYIYPSDQTPDQYTNIKINTGWNIIPNMLWKHFVTPRQWAELIINNEAYHVNSVSCTIFNMIPMTTQIAIQNTSVFTAFNNTVYAWGYTDELYETSWEGWDNVEDSIDQRFIYCPNLAWKEGLNYTVSSNDRNKLNTWPVYLWRVPHVHVSSRQTWGNVATAGAGDGVFSCGNNGNCWPSGVFWDPLNMPDKLMELRPGKNAMHFTWNTHDCDSHLWFNFDQIAAWWPWTSTGPYSVNTRPGQIKLSSDCDPELIATYGQGSLTSSTLNSATATPCNDYTVPNLAYQPIVPCAWWWKEMQNSIIQDRSTNKADMWFAGTEFEQAKYPPHQWFTKIVPLYDSNGTWIEVTAQCSVKVTINIDVKKRRSAIYAPTWGPFSWRNVYSAQTACLNFQPAMVRYRTGGARRTWQNIAQTDGQNWWQTGHPREDPYVASSTVASGSGIASTALTMTTTTAPTNIDPTAKAKTNTTFTRPVAPKRRVQTEKPPSPNLPINDLTFFPHLSDTQL</sequence>
<reference evidence="2" key="1">
    <citation type="journal article" date="2019" name="Viruses">
        <title>Faecal Virome Analysis of Wild Animals from Brazil.</title>
        <authorList>
            <person name="Duarte M.A."/>
            <person name="Silva J.M.F."/>
            <person name="Brito C.R."/>
            <person name="Teixeira D.S."/>
            <person name="Melo F.L."/>
            <person name="Ribeiro B.M."/>
            <person name="Nagata T."/>
            <person name="Campos F.S."/>
        </authorList>
    </citation>
    <scope>NUCLEOTIDE SEQUENCE [LARGE SCALE GENOMIC DNA]</scope>
</reference>
<evidence type="ECO:0000313" key="1">
    <source>
        <dbReference type="EMBL" id="QEJ80804.1"/>
    </source>
</evidence>
<organism evidence="1 2">
    <name type="scientific">avian chapparvovirus BR_DF10</name>
    <dbReference type="NCBI Taxonomy" id="3070175"/>
    <lineage>
        <taxon>Viruses</taxon>
        <taxon>Monodnaviria</taxon>
        <taxon>Shotokuvirae</taxon>
        <taxon>Cossaviricota</taxon>
        <taxon>Quintoviricetes</taxon>
        <taxon>Piccovirales</taxon>
        <taxon>Parvoviridae</taxon>
        <taxon>Hamaparvovirinae</taxon>
        <taxon>Chaphamaparvovirus</taxon>
        <taxon>Chaphamaparvovirus avian1</taxon>
    </lineage>
</organism>
<name>A0A5C0PWL4_9VIRU</name>
<accession>A0A5C0PWL4</accession>
<keyword evidence="2" id="KW-1185">Reference proteome</keyword>
<protein>
    <submittedName>
        <fullName evidence="1">Capsid protein VP1</fullName>
    </submittedName>
</protein>
<evidence type="ECO:0000313" key="2">
    <source>
        <dbReference type="Proteomes" id="UP001162221"/>
    </source>
</evidence>